<keyword evidence="1" id="KW-1133">Transmembrane helix</keyword>
<reference evidence="2 3" key="1">
    <citation type="submission" date="2012-12" db="EMBL/GenBank/DDBJ databases">
        <title>The Genome Sequence of Bacillus cereus VD196.</title>
        <authorList>
            <consortium name="The Broad Institute Genome Sequencing Platform"/>
            <consortium name="The Broad Institute Genome Sequencing Center for Infectious Disease"/>
            <person name="Feldgarden M."/>
            <person name="Van der Auwera G.A."/>
            <person name="Mahillon J."/>
            <person name="Duprez V."/>
            <person name="Timmery S."/>
            <person name="Mattelet C."/>
            <person name="Dierick K."/>
            <person name="Sun M."/>
            <person name="Yu Z."/>
            <person name="Zhu L."/>
            <person name="Hu X."/>
            <person name="Shank E.B."/>
            <person name="Swiecicka I."/>
            <person name="Hansen B.M."/>
            <person name="Andrup L."/>
            <person name="Walker B."/>
            <person name="Young S.K."/>
            <person name="Zeng Q."/>
            <person name="Gargeya S."/>
            <person name="Fitzgerald M."/>
            <person name="Haas B."/>
            <person name="Abouelleil A."/>
            <person name="Alvarado L."/>
            <person name="Arachchi H.M."/>
            <person name="Berlin A.M."/>
            <person name="Chapman S.B."/>
            <person name="Dewar J."/>
            <person name="Goldberg J."/>
            <person name="Griggs A."/>
            <person name="Gujja S."/>
            <person name="Hansen M."/>
            <person name="Howarth C."/>
            <person name="Imamovic A."/>
            <person name="Larimer J."/>
            <person name="McCowan C."/>
            <person name="Murphy C."/>
            <person name="Neiman D."/>
            <person name="Pearson M."/>
            <person name="Priest M."/>
            <person name="Roberts A."/>
            <person name="Saif S."/>
            <person name="Shea T."/>
            <person name="Sisk P."/>
            <person name="Sykes S."/>
            <person name="Wortman J."/>
            <person name="Nusbaum C."/>
            <person name="Birren B."/>
        </authorList>
    </citation>
    <scope>NUCLEOTIDE SEQUENCE [LARGE SCALE GENOMIC DNA]</scope>
    <source>
        <strain evidence="2 3">VD196</strain>
    </source>
</reference>
<proteinExistence type="predicted"/>
<evidence type="ECO:0000313" key="3">
    <source>
        <dbReference type="Proteomes" id="UP000014023"/>
    </source>
</evidence>
<evidence type="ECO:0000256" key="1">
    <source>
        <dbReference type="SAM" id="Phobius"/>
    </source>
</evidence>
<comment type="caution">
    <text evidence="2">The sequence shown here is derived from an EMBL/GenBank/DDBJ whole genome shotgun (WGS) entry which is preliminary data.</text>
</comment>
<keyword evidence="1" id="KW-0812">Transmembrane</keyword>
<dbReference type="EMBL" id="AHFL01000011">
    <property type="protein sequence ID" value="EOO67428.1"/>
    <property type="molecule type" value="Genomic_DNA"/>
</dbReference>
<gene>
    <name evidence="2" type="ORF">IKE_02555</name>
</gene>
<name>A0A9W5Q4U7_BACCE</name>
<accession>A0A9W5Q4U7</accession>
<organism evidence="2 3">
    <name type="scientific">Bacillus cereus VD196</name>
    <dbReference type="NCBI Taxonomy" id="1053243"/>
    <lineage>
        <taxon>Bacteria</taxon>
        <taxon>Bacillati</taxon>
        <taxon>Bacillota</taxon>
        <taxon>Bacilli</taxon>
        <taxon>Bacillales</taxon>
        <taxon>Bacillaceae</taxon>
        <taxon>Bacillus</taxon>
        <taxon>Bacillus cereus group</taxon>
    </lineage>
</organism>
<feature type="transmembrane region" description="Helical" evidence="1">
    <location>
        <begin position="27"/>
        <end position="47"/>
    </location>
</feature>
<feature type="transmembrane region" description="Helical" evidence="1">
    <location>
        <begin position="53"/>
        <end position="73"/>
    </location>
</feature>
<dbReference type="AlphaFoldDB" id="A0A9W5Q4U7"/>
<dbReference type="RefSeq" id="WP_016123139.1">
    <property type="nucleotide sequence ID" value="NZ_KB976254.1"/>
</dbReference>
<evidence type="ECO:0000313" key="2">
    <source>
        <dbReference type="EMBL" id="EOO67428.1"/>
    </source>
</evidence>
<protein>
    <submittedName>
        <fullName evidence="2">Uncharacterized protein</fullName>
    </submittedName>
</protein>
<dbReference type="Proteomes" id="UP000014023">
    <property type="component" value="Unassembled WGS sequence"/>
</dbReference>
<sequence length="108" mass="11959">MELRKTVDGESFIMEIEREKSSNTKRAMRLVSMLLGIGGFLLSMLLFITIIGIIFAIPLAIASMGLIAASLGYQRVECPNCNRKQAIKKGIGNYTCGSCKKNTLIEWK</sequence>
<keyword evidence="1" id="KW-0472">Membrane</keyword>